<dbReference type="EMBL" id="FNAN01000039">
    <property type="protein sequence ID" value="SDH47014.1"/>
    <property type="molecule type" value="Genomic_DNA"/>
</dbReference>
<dbReference type="Proteomes" id="UP000198748">
    <property type="component" value="Unassembled WGS sequence"/>
</dbReference>
<gene>
    <name evidence="3" type="ORF">SAMN04487996_1392</name>
</gene>
<dbReference type="PROSITE" id="PS01124">
    <property type="entry name" value="HTH_ARAC_FAMILY_2"/>
    <property type="match status" value="1"/>
</dbReference>
<keyword evidence="1" id="KW-0238">DNA-binding</keyword>
<protein>
    <submittedName>
        <fullName evidence="3">Helix-turn-helix domain-containing protein</fullName>
    </submittedName>
</protein>
<dbReference type="AlphaFoldDB" id="A0A1G8CNP9"/>
<dbReference type="GO" id="GO:0003700">
    <property type="term" value="F:DNA-binding transcription factor activity"/>
    <property type="evidence" value="ECO:0007669"/>
    <property type="project" value="InterPro"/>
</dbReference>
<evidence type="ECO:0000313" key="4">
    <source>
        <dbReference type="Proteomes" id="UP000198748"/>
    </source>
</evidence>
<name>A0A1G8CNP9_9BACT</name>
<dbReference type="SMART" id="SM00342">
    <property type="entry name" value="HTH_ARAC"/>
    <property type="match status" value="1"/>
</dbReference>
<proteinExistence type="predicted"/>
<evidence type="ECO:0000313" key="3">
    <source>
        <dbReference type="EMBL" id="SDH47014.1"/>
    </source>
</evidence>
<feature type="domain" description="HTH araC/xylS-type" evidence="2">
    <location>
        <begin position="150"/>
        <end position="248"/>
    </location>
</feature>
<dbReference type="GO" id="GO:0043565">
    <property type="term" value="F:sequence-specific DNA binding"/>
    <property type="evidence" value="ECO:0007669"/>
    <property type="project" value="InterPro"/>
</dbReference>
<evidence type="ECO:0000256" key="1">
    <source>
        <dbReference type="ARBA" id="ARBA00023125"/>
    </source>
</evidence>
<organism evidence="3 4">
    <name type="scientific">Dyadobacter soli</name>
    <dbReference type="NCBI Taxonomy" id="659014"/>
    <lineage>
        <taxon>Bacteria</taxon>
        <taxon>Pseudomonadati</taxon>
        <taxon>Bacteroidota</taxon>
        <taxon>Cytophagia</taxon>
        <taxon>Cytophagales</taxon>
        <taxon>Spirosomataceae</taxon>
        <taxon>Dyadobacter</taxon>
    </lineage>
</organism>
<evidence type="ECO:0000259" key="2">
    <source>
        <dbReference type="PROSITE" id="PS01124"/>
    </source>
</evidence>
<sequence length="251" mass="27789">MVLQSGFTQNADLDRSNAPGIFSIFIEILTGSTDHFQVSVFPPGRKSYAEQDRGQIVQSLYLKEEAILLAGCQHIHPFCAPSQAYTCRMLVGAGLAGTLVNLISRIEDAEPNWHGQQKLLGLVKVLLVYIGRAYALRELPAESWEMGVFTRFNKMVAADQFNRRPVTDYASALSVGLATLNTALRKVSGMTARQIIQYHIIYEAKKAAITSDLPMKTVASDLQFGDVAHFSKFFRIGAGTTYSDYKRAFVI</sequence>
<accession>A0A1G8CNP9</accession>
<dbReference type="STRING" id="659014.SAMN04487996_1392"/>
<keyword evidence="4" id="KW-1185">Reference proteome</keyword>
<dbReference type="InterPro" id="IPR018060">
    <property type="entry name" value="HTH_AraC"/>
</dbReference>
<dbReference type="PANTHER" id="PTHR43280:SF32">
    <property type="entry name" value="TRANSCRIPTIONAL REGULATORY PROTEIN"/>
    <property type="match status" value="1"/>
</dbReference>
<dbReference type="Pfam" id="PF12833">
    <property type="entry name" value="HTH_18"/>
    <property type="match status" value="1"/>
</dbReference>
<dbReference type="PANTHER" id="PTHR43280">
    <property type="entry name" value="ARAC-FAMILY TRANSCRIPTIONAL REGULATOR"/>
    <property type="match status" value="1"/>
</dbReference>
<reference evidence="4" key="1">
    <citation type="submission" date="2016-10" db="EMBL/GenBank/DDBJ databases">
        <authorList>
            <person name="Varghese N."/>
            <person name="Submissions S."/>
        </authorList>
    </citation>
    <scope>NUCLEOTIDE SEQUENCE [LARGE SCALE GENOMIC DNA]</scope>
    <source>
        <strain evidence="4">DSM 25329</strain>
    </source>
</reference>
<dbReference type="Gene3D" id="1.10.10.60">
    <property type="entry name" value="Homeodomain-like"/>
    <property type="match status" value="1"/>
</dbReference>